<feature type="compositionally biased region" description="Low complexity" evidence="1">
    <location>
        <begin position="76"/>
        <end position="88"/>
    </location>
</feature>
<organism evidence="2 3">
    <name type="scientific">Pseudomonas fluorescens (strain ATCC BAA-477 / NRRL B-23932 / Pf-5)</name>
    <dbReference type="NCBI Taxonomy" id="220664"/>
    <lineage>
        <taxon>Bacteria</taxon>
        <taxon>Pseudomonadati</taxon>
        <taxon>Pseudomonadota</taxon>
        <taxon>Gammaproteobacteria</taxon>
        <taxon>Pseudomonadales</taxon>
        <taxon>Pseudomonadaceae</taxon>
        <taxon>Pseudomonas</taxon>
    </lineage>
</organism>
<dbReference type="Proteomes" id="UP000008540">
    <property type="component" value="Chromosome"/>
</dbReference>
<evidence type="ECO:0000256" key="1">
    <source>
        <dbReference type="SAM" id="MobiDB-lite"/>
    </source>
</evidence>
<feature type="compositionally biased region" description="Basic and acidic residues" evidence="1">
    <location>
        <begin position="174"/>
        <end position="187"/>
    </location>
</feature>
<reference evidence="2 3" key="1">
    <citation type="journal article" date="2005" name="Nat. Biotechnol.">
        <title>Complete genome sequence of the plant commensal Pseudomonas fluorescens Pf-5.</title>
        <authorList>
            <person name="Paulsen I.T."/>
            <person name="Press C.M."/>
            <person name="Ravel J."/>
            <person name="Kobayashi D.Y."/>
            <person name="Myers G.S."/>
            <person name="Mavrodi D.V."/>
            <person name="DeBoy R.T."/>
            <person name="Seshadri R."/>
            <person name="Ren Q."/>
            <person name="Madupu R."/>
            <person name="Dodson R.J."/>
            <person name="Durkin A.S."/>
            <person name="Brinkac L.M."/>
            <person name="Daugherty S.C."/>
            <person name="Sullivan S.A."/>
            <person name="Rosovitz M.J."/>
            <person name="Gwinn M.L."/>
            <person name="Zhou L."/>
            <person name="Schneider D.J."/>
            <person name="Cartinhour S.W."/>
            <person name="Nelson W.C."/>
            <person name="Weidman J."/>
            <person name="Watkins K."/>
            <person name="Tran K."/>
            <person name="Khouri H."/>
            <person name="Pierson E.A."/>
            <person name="Pierson L.S.III."/>
            <person name="Thomashow L.S."/>
            <person name="Loper J.E."/>
        </authorList>
    </citation>
    <scope>NUCLEOTIDE SEQUENCE [LARGE SCALE GENOMIC DNA]</scope>
    <source>
        <strain evidence="3">ATCC BAA-477 / NRRL B-23932 / Pf-5</strain>
    </source>
</reference>
<protein>
    <submittedName>
        <fullName evidence="2">Uncharacterized protein</fullName>
    </submittedName>
</protein>
<accession>Q4KEB3</accession>
<dbReference type="KEGG" id="pfl:PFL_2313"/>
<feature type="compositionally biased region" description="Basic residues" evidence="1">
    <location>
        <begin position="125"/>
        <end position="134"/>
    </location>
</feature>
<evidence type="ECO:0000313" key="3">
    <source>
        <dbReference type="Proteomes" id="UP000008540"/>
    </source>
</evidence>
<evidence type="ECO:0000313" key="2">
    <source>
        <dbReference type="EMBL" id="AAY91586.1"/>
    </source>
</evidence>
<sequence length="202" mass="21134">MQPERPPRPSARLIHNFISEILHVFQLPAPALPESPARCRRVALGAVPGNRPGLATDRLFLGELRRLLAAPGADSRPAAVHPAHAGAVHRGGPGPGRAPATVLPVDQFPGGCLGLAVLSVRLSRRADRRRHRPLPGHARGSRQAVDQWPAGARLGVVGAVAELQADDVQPGLKRAGECGPRELKPARATDGPGRQCLSGGPG</sequence>
<name>Q4KEB3_PSEF5</name>
<feature type="region of interest" description="Disordered" evidence="1">
    <location>
        <begin position="125"/>
        <end position="146"/>
    </location>
</feature>
<gene>
    <name evidence="2" type="ordered locus">PFL_2313</name>
</gene>
<dbReference type="HOGENOM" id="CLU_1353665_0_0_6"/>
<feature type="region of interest" description="Disordered" evidence="1">
    <location>
        <begin position="171"/>
        <end position="202"/>
    </location>
</feature>
<feature type="region of interest" description="Disordered" evidence="1">
    <location>
        <begin position="75"/>
        <end position="99"/>
    </location>
</feature>
<dbReference type="STRING" id="220664.PFL_2313"/>
<proteinExistence type="predicted"/>
<dbReference type="EMBL" id="CP000076">
    <property type="protein sequence ID" value="AAY91586.1"/>
    <property type="molecule type" value="Genomic_DNA"/>
</dbReference>
<dbReference type="AlphaFoldDB" id="Q4KEB3"/>